<dbReference type="CDD" id="cd13912">
    <property type="entry name" value="CcO_II_C"/>
    <property type="match status" value="1"/>
</dbReference>
<dbReference type="GO" id="GO:0016491">
    <property type="term" value="F:oxidoreductase activity"/>
    <property type="evidence" value="ECO:0007669"/>
    <property type="project" value="InterPro"/>
</dbReference>
<dbReference type="SUPFAM" id="SSF81464">
    <property type="entry name" value="Cytochrome c oxidase subunit II-like, transmembrane region"/>
    <property type="match status" value="1"/>
</dbReference>
<evidence type="ECO:0000256" key="2">
    <source>
        <dbReference type="ARBA" id="ARBA00007866"/>
    </source>
</evidence>
<evidence type="ECO:0000256" key="1">
    <source>
        <dbReference type="ARBA" id="ARBA00004448"/>
    </source>
</evidence>
<comment type="cofactor">
    <cofactor evidence="16">
        <name>Cu cation</name>
        <dbReference type="ChEBI" id="CHEBI:23378"/>
    </cofactor>
    <text evidence="16">Binds a copper A center.</text>
</comment>
<feature type="transmembrane region" description="Helical" evidence="17">
    <location>
        <begin position="58"/>
        <end position="77"/>
    </location>
</feature>
<dbReference type="PANTHER" id="PTHR22888">
    <property type="entry name" value="CYTOCHROME C OXIDASE, SUBUNIT II"/>
    <property type="match status" value="1"/>
</dbReference>
<dbReference type="GO" id="GO:0004129">
    <property type="term" value="F:cytochrome-c oxidase activity"/>
    <property type="evidence" value="ECO:0007669"/>
    <property type="project" value="UniProtKB-EC"/>
</dbReference>
<evidence type="ECO:0000256" key="12">
    <source>
        <dbReference type="ARBA" id="ARBA00022989"/>
    </source>
</evidence>
<evidence type="ECO:0000256" key="5">
    <source>
        <dbReference type="ARBA" id="ARBA00022660"/>
    </source>
</evidence>
<reference evidence="20" key="1">
    <citation type="submission" date="2024-06" db="EMBL/GenBank/DDBJ databases">
        <title>Genomic investigations of benthic invertebrates from the Clarion-Clipperton fields of polymetallic nodules.</title>
        <authorList>
            <person name="Gastineau R."/>
            <person name="Dabek P."/>
            <person name="Mianowicz K."/>
            <person name="Otis C."/>
            <person name="Stoyanova V."/>
            <person name="Krawcewicz A."/>
            <person name="Abramowski T."/>
        </authorList>
    </citation>
    <scope>NUCLEOTIDE SEQUENCE</scope>
</reference>
<dbReference type="InterPro" id="IPR008972">
    <property type="entry name" value="Cupredoxin"/>
</dbReference>
<keyword evidence="11 16" id="KW-0249">Electron transport</keyword>
<accession>A0AAU8L3W1</accession>
<dbReference type="EMBL" id="PP990758">
    <property type="protein sequence ID" value="XCN35364.1"/>
    <property type="molecule type" value="Genomic_DNA"/>
</dbReference>
<dbReference type="PROSITE" id="PS50857">
    <property type="entry name" value="COX2_CUA"/>
    <property type="match status" value="1"/>
</dbReference>
<keyword evidence="10" id="KW-1278">Translocase</keyword>
<keyword evidence="5 16" id="KW-0679">Respiratory chain</keyword>
<evidence type="ECO:0000256" key="15">
    <source>
        <dbReference type="ARBA" id="ARBA00049512"/>
    </source>
</evidence>
<keyword evidence="16 20" id="KW-0496">Mitochondrion</keyword>
<keyword evidence="14 16" id="KW-0472">Membrane</keyword>
<keyword evidence="12 17" id="KW-1133">Transmembrane helix</keyword>
<evidence type="ECO:0000256" key="8">
    <source>
        <dbReference type="ARBA" id="ARBA00022792"/>
    </source>
</evidence>
<dbReference type="InterPro" id="IPR001505">
    <property type="entry name" value="Copper_CuA"/>
</dbReference>
<dbReference type="SUPFAM" id="SSF49503">
    <property type="entry name" value="Cupredoxins"/>
    <property type="match status" value="1"/>
</dbReference>
<evidence type="ECO:0000256" key="11">
    <source>
        <dbReference type="ARBA" id="ARBA00022982"/>
    </source>
</evidence>
<evidence type="ECO:0000313" key="20">
    <source>
        <dbReference type="EMBL" id="XCN35364.1"/>
    </source>
</evidence>
<dbReference type="InterPro" id="IPR034210">
    <property type="entry name" value="CcO_II_C"/>
</dbReference>
<evidence type="ECO:0000256" key="7">
    <source>
        <dbReference type="ARBA" id="ARBA00022723"/>
    </source>
</evidence>
<name>A0AAU8L3W1_9BILA</name>
<keyword evidence="6 16" id="KW-0812">Transmembrane</keyword>
<dbReference type="GO" id="GO:0042773">
    <property type="term" value="P:ATP synthesis coupled electron transport"/>
    <property type="evidence" value="ECO:0007669"/>
    <property type="project" value="TreeGrafter"/>
</dbReference>
<dbReference type="AlphaFoldDB" id="A0AAU8L3W1"/>
<dbReference type="Gene3D" id="1.10.287.90">
    <property type="match status" value="1"/>
</dbReference>
<proteinExistence type="inferred from homology"/>
<feature type="domain" description="Cytochrome oxidase subunit II copper A binding" evidence="18">
    <location>
        <begin position="91"/>
        <end position="221"/>
    </location>
</feature>
<keyword evidence="13 16" id="KW-0186">Copper</keyword>
<dbReference type="PANTHER" id="PTHR22888:SF9">
    <property type="entry name" value="CYTOCHROME C OXIDASE SUBUNIT 2"/>
    <property type="match status" value="1"/>
</dbReference>
<gene>
    <name evidence="20" type="primary">COX2</name>
</gene>
<evidence type="ECO:0000256" key="6">
    <source>
        <dbReference type="ARBA" id="ARBA00022692"/>
    </source>
</evidence>
<keyword evidence="7 16" id="KW-0479">Metal-binding</keyword>
<dbReference type="PRINTS" id="PR01166">
    <property type="entry name" value="CYCOXIDASEII"/>
</dbReference>
<evidence type="ECO:0000256" key="14">
    <source>
        <dbReference type="ARBA" id="ARBA00023136"/>
    </source>
</evidence>
<keyword evidence="8 16" id="KW-0999">Mitochondrion inner membrane</keyword>
<evidence type="ECO:0000256" key="16">
    <source>
        <dbReference type="RuleBase" id="RU000457"/>
    </source>
</evidence>
<dbReference type="InterPro" id="IPR011759">
    <property type="entry name" value="Cyt_c_oxidase_su2_TM_dom"/>
</dbReference>
<comment type="similarity">
    <text evidence="2 16">Belongs to the cytochrome c oxidase subunit 2 family.</text>
</comment>
<comment type="function">
    <text evidence="16">Component of the cytochrome c oxidase, the last enzyme in the mitochondrial electron transport chain which drives oxidative phosphorylation. The respiratory chain contains 3 multisubunit complexes succinate dehydrogenase (complex II, CII), ubiquinol-cytochrome c oxidoreductase (cytochrome b-c1 complex, complex III, CIII) and cytochrome c oxidase (complex IV, CIV), that cooperate to transfer electrons derived from NADH and succinate to molecular oxygen, creating an electrochemical gradient over the inner membrane that drives transmembrane transport and the ATP synthase. Cytochrome c oxidase is the component of the respiratory chain that catalyzes the reduction of oxygen to water. Electrons originating from reduced cytochrome c in the intermembrane space (IMS) are transferred via the dinuclear copper A center (CU(A)) of subunit 2 and heme A of subunit 1 to the active site in subunit 1, a binuclear center (BNC) formed by heme A3 and copper B (CU(B)). The BNC reduces molecular oxygen to 2 water molecules using 4 electrons from cytochrome c in the IMS and 4 protons from the mitochondrial matrix.</text>
</comment>
<comment type="subcellular location">
    <subcellularLocation>
        <location evidence="1 16">Mitochondrion inner membrane</location>
        <topology evidence="1 16">Multi-pass membrane protein</topology>
    </subcellularLocation>
</comment>
<dbReference type="NCBIfam" id="TIGR02866">
    <property type="entry name" value="CoxB"/>
    <property type="match status" value="1"/>
</dbReference>
<dbReference type="PROSITE" id="PS00078">
    <property type="entry name" value="COX2"/>
    <property type="match status" value="1"/>
</dbReference>
<dbReference type="Gene3D" id="2.60.40.420">
    <property type="entry name" value="Cupredoxins - blue copper proteins"/>
    <property type="match status" value="1"/>
</dbReference>
<organism evidence="20">
    <name type="scientific">Bryozoa sp</name>
    <dbReference type="NCBI Taxonomy" id="2813608"/>
    <lineage>
        <taxon>Eukaryota</taxon>
        <taxon>Metazoa</taxon>
        <taxon>Spiralia</taxon>
        <taxon>Lophotrochozoa</taxon>
        <taxon>Bryozoa</taxon>
    </lineage>
</organism>
<dbReference type="InterPro" id="IPR045187">
    <property type="entry name" value="CcO_II"/>
</dbReference>
<evidence type="ECO:0000256" key="13">
    <source>
        <dbReference type="ARBA" id="ARBA00023008"/>
    </source>
</evidence>
<keyword evidence="9" id="KW-0460">Magnesium</keyword>
<feature type="transmembrane region" description="Helical" evidence="17">
    <location>
        <begin position="26"/>
        <end position="46"/>
    </location>
</feature>
<dbReference type="Pfam" id="PF02790">
    <property type="entry name" value="COX2_TM"/>
    <property type="match status" value="1"/>
</dbReference>
<dbReference type="Pfam" id="PF00116">
    <property type="entry name" value="COX2"/>
    <property type="match status" value="1"/>
</dbReference>
<sequence length="221" mass="25663">MKWYMLNFQEGGSDYMQSLKSLHDHNLIVAVLILSMVFYSMLYIFFNKMTNSNLISGNFIETIWSILPFMMLLFLIFPSMKLLYLMDESFNPLVTIKSTGHQWYWSYHYSDFIDLEFDSYMETSELAFPDSRLLEADHRMVVPTGEMVRILLTSSDVIHSWSVPSLGLKCDAIPGRLNQIHFTVNRPGQYFGQCSEICGANHSFMPIALEAISLEDFLNWL</sequence>
<evidence type="ECO:0000256" key="4">
    <source>
        <dbReference type="ARBA" id="ARBA00022448"/>
    </source>
</evidence>
<dbReference type="InterPro" id="IPR014222">
    <property type="entry name" value="Cyt_c_oxidase_su2"/>
</dbReference>
<geneLocation type="mitochondrion" evidence="20"/>
<evidence type="ECO:0000256" key="3">
    <source>
        <dbReference type="ARBA" id="ARBA00015946"/>
    </source>
</evidence>
<dbReference type="PROSITE" id="PS50999">
    <property type="entry name" value="COX2_TM"/>
    <property type="match status" value="1"/>
</dbReference>
<comment type="catalytic activity">
    <reaction evidence="15">
        <text>4 Fe(II)-[cytochrome c] + O2 + 8 H(+)(in) = 4 Fe(III)-[cytochrome c] + 2 H2O + 4 H(+)(out)</text>
        <dbReference type="Rhea" id="RHEA:11436"/>
        <dbReference type="Rhea" id="RHEA-COMP:10350"/>
        <dbReference type="Rhea" id="RHEA-COMP:14399"/>
        <dbReference type="ChEBI" id="CHEBI:15377"/>
        <dbReference type="ChEBI" id="CHEBI:15378"/>
        <dbReference type="ChEBI" id="CHEBI:15379"/>
        <dbReference type="ChEBI" id="CHEBI:29033"/>
        <dbReference type="ChEBI" id="CHEBI:29034"/>
        <dbReference type="EC" id="7.1.1.9"/>
    </reaction>
    <physiologicalReaction direction="left-to-right" evidence="15">
        <dbReference type="Rhea" id="RHEA:11437"/>
    </physiologicalReaction>
</comment>
<dbReference type="GO" id="GO:0005507">
    <property type="term" value="F:copper ion binding"/>
    <property type="evidence" value="ECO:0007669"/>
    <property type="project" value="InterPro"/>
</dbReference>
<keyword evidence="4 16" id="KW-0813">Transport</keyword>
<dbReference type="InterPro" id="IPR002429">
    <property type="entry name" value="CcO_II-like_C"/>
</dbReference>
<evidence type="ECO:0000256" key="17">
    <source>
        <dbReference type="SAM" id="Phobius"/>
    </source>
</evidence>
<feature type="domain" description="Cytochrome oxidase subunit II transmembrane region profile" evidence="19">
    <location>
        <begin position="1"/>
        <end position="90"/>
    </location>
</feature>
<evidence type="ECO:0000259" key="18">
    <source>
        <dbReference type="PROSITE" id="PS50857"/>
    </source>
</evidence>
<dbReference type="InterPro" id="IPR036257">
    <property type="entry name" value="Cyt_c_oxidase_su2_TM_sf"/>
</dbReference>
<evidence type="ECO:0000256" key="9">
    <source>
        <dbReference type="ARBA" id="ARBA00022842"/>
    </source>
</evidence>
<evidence type="ECO:0000259" key="19">
    <source>
        <dbReference type="PROSITE" id="PS50999"/>
    </source>
</evidence>
<dbReference type="FunFam" id="2.60.40.420:FF:000001">
    <property type="entry name" value="Cytochrome c oxidase subunit 2"/>
    <property type="match status" value="1"/>
</dbReference>
<evidence type="ECO:0000256" key="10">
    <source>
        <dbReference type="ARBA" id="ARBA00022967"/>
    </source>
</evidence>
<protein>
    <recommendedName>
        <fullName evidence="3 16">Cytochrome c oxidase subunit 2</fullName>
    </recommendedName>
</protein>
<dbReference type="GO" id="GO:0005743">
    <property type="term" value="C:mitochondrial inner membrane"/>
    <property type="evidence" value="ECO:0007669"/>
    <property type="project" value="UniProtKB-SubCell"/>
</dbReference>